<name>A0A0F9JZN2_9ZZZZ</name>
<protein>
    <submittedName>
        <fullName evidence="1">Uncharacterized protein</fullName>
    </submittedName>
</protein>
<sequence>MERNKKIETPLENAINQLKTALQCIYSDPNTALKLIGAAKSNLDIGAIALHIHLYHPVRR</sequence>
<gene>
    <name evidence="1" type="ORF">LCGC14_1392650</name>
</gene>
<proteinExistence type="predicted"/>
<accession>A0A0F9JZN2</accession>
<comment type="caution">
    <text evidence="1">The sequence shown here is derived from an EMBL/GenBank/DDBJ whole genome shotgun (WGS) entry which is preliminary data.</text>
</comment>
<organism evidence="1">
    <name type="scientific">marine sediment metagenome</name>
    <dbReference type="NCBI Taxonomy" id="412755"/>
    <lineage>
        <taxon>unclassified sequences</taxon>
        <taxon>metagenomes</taxon>
        <taxon>ecological metagenomes</taxon>
    </lineage>
</organism>
<dbReference type="AlphaFoldDB" id="A0A0F9JZN2"/>
<dbReference type="EMBL" id="LAZR01009018">
    <property type="protein sequence ID" value="KKM75203.1"/>
    <property type="molecule type" value="Genomic_DNA"/>
</dbReference>
<reference evidence="1" key="1">
    <citation type="journal article" date="2015" name="Nature">
        <title>Complex archaea that bridge the gap between prokaryotes and eukaryotes.</title>
        <authorList>
            <person name="Spang A."/>
            <person name="Saw J.H."/>
            <person name="Jorgensen S.L."/>
            <person name="Zaremba-Niedzwiedzka K."/>
            <person name="Martijn J."/>
            <person name="Lind A.E."/>
            <person name="van Eijk R."/>
            <person name="Schleper C."/>
            <person name="Guy L."/>
            <person name="Ettema T.J."/>
        </authorList>
    </citation>
    <scope>NUCLEOTIDE SEQUENCE</scope>
</reference>
<evidence type="ECO:0000313" key="1">
    <source>
        <dbReference type="EMBL" id="KKM75203.1"/>
    </source>
</evidence>